<evidence type="ECO:0000313" key="1">
    <source>
        <dbReference type="EMBL" id="MER2492429.1"/>
    </source>
</evidence>
<sequence>MTKNKLIKSVLQSKSIFSNKETYFFLAPFGDILSGFFCEMTPRGAYVWKFVYPLFDISGQLHLSYSSRLAYPEDFIDYKDVDKSKLAQEFLFRIVGHICDAYQRKSLSGFLQLCESRSGLLNNEVIQASYGCALILDSQNELGLKYLEKAIPYLPEGYRASCLKVIHGLQGVPNAQQAIYELKADNLLRLKIKY</sequence>
<organism evidence="1 2">
    <name type="scientific">Catenovulum sediminis</name>
    <dbReference type="NCBI Taxonomy" id="1740262"/>
    <lineage>
        <taxon>Bacteria</taxon>
        <taxon>Pseudomonadati</taxon>
        <taxon>Pseudomonadota</taxon>
        <taxon>Gammaproteobacteria</taxon>
        <taxon>Alteromonadales</taxon>
        <taxon>Alteromonadaceae</taxon>
        <taxon>Catenovulum</taxon>
    </lineage>
</organism>
<dbReference type="EMBL" id="JBELOE010000211">
    <property type="protein sequence ID" value="MER2492429.1"/>
    <property type="molecule type" value="Genomic_DNA"/>
</dbReference>
<dbReference type="Proteomes" id="UP001467690">
    <property type="component" value="Unassembled WGS sequence"/>
</dbReference>
<proteinExistence type="predicted"/>
<accession>A0ABV1RHK8</accession>
<protein>
    <submittedName>
        <fullName evidence="1">Uncharacterized protein</fullName>
    </submittedName>
</protein>
<evidence type="ECO:0000313" key="2">
    <source>
        <dbReference type="Proteomes" id="UP001467690"/>
    </source>
</evidence>
<reference evidence="1 2" key="1">
    <citation type="submission" date="2024-06" db="EMBL/GenBank/DDBJ databases">
        <authorList>
            <person name="Chen R.Y."/>
        </authorList>
    </citation>
    <scope>NUCLEOTIDE SEQUENCE [LARGE SCALE GENOMIC DNA]</scope>
    <source>
        <strain evidence="1 2">D2</strain>
    </source>
</reference>
<comment type="caution">
    <text evidence="1">The sequence shown here is derived from an EMBL/GenBank/DDBJ whole genome shotgun (WGS) entry which is preliminary data.</text>
</comment>
<gene>
    <name evidence="1" type="ORF">ABS311_11110</name>
</gene>
<dbReference type="RefSeq" id="WP_350401946.1">
    <property type="nucleotide sequence ID" value="NZ_JBELOE010000211.1"/>
</dbReference>
<name>A0ABV1RHK8_9ALTE</name>
<keyword evidence="2" id="KW-1185">Reference proteome</keyword>